<dbReference type="InterPro" id="IPR009050">
    <property type="entry name" value="Globin-like_sf"/>
</dbReference>
<keyword evidence="2" id="KW-0349">Heme</keyword>
<evidence type="ECO:0000313" key="6">
    <source>
        <dbReference type="Proteomes" id="UP000615755"/>
    </source>
</evidence>
<name>A0ABR9E7K3_9GAMM</name>
<evidence type="ECO:0000313" key="5">
    <source>
        <dbReference type="EMBL" id="MBE0366304.1"/>
    </source>
</evidence>
<keyword evidence="4" id="KW-0408">Iron</keyword>
<dbReference type="EMBL" id="AQGV01000009">
    <property type="protein sequence ID" value="MBE0366304.1"/>
    <property type="molecule type" value="Genomic_DNA"/>
</dbReference>
<proteinExistence type="predicted"/>
<gene>
    <name evidence="5" type="primary">glbN</name>
    <name evidence="5" type="ORF">PAUR_a3283</name>
</gene>
<dbReference type="SUPFAM" id="SSF46458">
    <property type="entry name" value="Globin-like"/>
    <property type="match status" value="1"/>
</dbReference>
<accession>A0ABR9E7K3</accession>
<sequence length="144" mass="16122">MGRLFGRVTGLLCIVILLNACVTPKANVSLYHQLGGEPTIERIIDSFINEIGRHPTIIQYFKEANVMHFRTGFIRHMCALLDGPCKYTGDSMVQIHTGMDITTRDFNIVVELLITAMNEAGVSHVLQNQILARMAPLRSEIIKI</sequence>
<evidence type="ECO:0000256" key="1">
    <source>
        <dbReference type="ARBA" id="ARBA00022448"/>
    </source>
</evidence>
<protein>
    <submittedName>
        <fullName evidence="5">Hemoglobin</fullName>
    </submittedName>
</protein>
<dbReference type="CDD" id="cd00454">
    <property type="entry name" value="TrHb1_N"/>
    <property type="match status" value="1"/>
</dbReference>
<reference evidence="5 6" key="1">
    <citation type="submission" date="2015-03" db="EMBL/GenBank/DDBJ databases">
        <title>Genome sequence of Pseudoalteromonas aurantia.</title>
        <authorList>
            <person name="Xie B.-B."/>
            <person name="Rong J.-C."/>
            <person name="Qin Q.-L."/>
            <person name="Zhang Y.-Z."/>
        </authorList>
    </citation>
    <scope>NUCLEOTIDE SEQUENCE [LARGE SCALE GENOMIC DNA]</scope>
    <source>
        <strain evidence="5 6">208</strain>
    </source>
</reference>
<dbReference type="Proteomes" id="UP000615755">
    <property type="component" value="Unassembled WGS sequence"/>
</dbReference>
<keyword evidence="1" id="KW-0813">Transport</keyword>
<keyword evidence="3" id="KW-0479">Metal-binding</keyword>
<dbReference type="InterPro" id="IPR001486">
    <property type="entry name" value="Hemoglobin_trunc"/>
</dbReference>
<dbReference type="InterPro" id="IPR012292">
    <property type="entry name" value="Globin/Proto"/>
</dbReference>
<dbReference type="Pfam" id="PF01152">
    <property type="entry name" value="Bac_globin"/>
    <property type="match status" value="1"/>
</dbReference>
<evidence type="ECO:0000256" key="3">
    <source>
        <dbReference type="ARBA" id="ARBA00022723"/>
    </source>
</evidence>
<dbReference type="Gene3D" id="1.10.490.10">
    <property type="entry name" value="Globins"/>
    <property type="match status" value="1"/>
</dbReference>
<organism evidence="5 6">
    <name type="scientific">Pseudoalteromonas aurantia 208</name>
    <dbReference type="NCBI Taxonomy" id="1314867"/>
    <lineage>
        <taxon>Bacteria</taxon>
        <taxon>Pseudomonadati</taxon>
        <taxon>Pseudomonadota</taxon>
        <taxon>Gammaproteobacteria</taxon>
        <taxon>Alteromonadales</taxon>
        <taxon>Pseudoalteromonadaceae</taxon>
        <taxon>Pseudoalteromonas</taxon>
    </lineage>
</organism>
<comment type="caution">
    <text evidence="5">The sequence shown here is derived from an EMBL/GenBank/DDBJ whole genome shotgun (WGS) entry which is preliminary data.</text>
</comment>
<dbReference type="RefSeq" id="WP_192505865.1">
    <property type="nucleotide sequence ID" value="NZ_AQGV01000009.1"/>
</dbReference>
<keyword evidence="6" id="KW-1185">Reference proteome</keyword>
<evidence type="ECO:0000256" key="2">
    <source>
        <dbReference type="ARBA" id="ARBA00022617"/>
    </source>
</evidence>
<evidence type="ECO:0000256" key="4">
    <source>
        <dbReference type="ARBA" id="ARBA00023004"/>
    </source>
</evidence>